<dbReference type="InterPro" id="IPR005158">
    <property type="entry name" value="BTAD"/>
</dbReference>
<evidence type="ECO:0000313" key="7">
    <source>
        <dbReference type="Proteomes" id="UP000605897"/>
    </source>
</evidence>
<dbReference type="Proteomes" id="UP000605897">
    <property type="component" value="Unassembled WGS sequence"/>
</dbReference>
<evidence type="ECO:0000256" key="2">
    <source>
        <dbReference type="ARBA" id="ARBA00023125"/>
    </source>
</evidence>
<comment type="caution">
    <text evidence="6">The sequence shown here is derived from an EMBL/GenBank/DDBJ whole genome shotgun (WGS) entry which is preliminary data.</text>
</comment>
<evidence type="ECO:0000256" key="4">
    <source>
        <dbReference type="SAM" id="MobiDB-lite"/>
    </source>
</evidence>
<organism evidence="6 7">
    <name type="scientific">Amycolatopsis deserti</name>
    <dbReference type="NCBI Taxonomy" id="185696"/>
    <lineage>
        <taxon>Bacteria</taxon>
        <taxon>Bacillati</taxon>
        <taxon>Actinomycetota</taxon>
        <taxon>Actinomycetes</taxon>
        <taxon>Pseudonocardiales</taxon>
        <taxon>Pseudonocardiaceae</taxon>
        <taxon>Amycolatopsis</taxon>
    </lineage>
</organism>
<evidence type="ECO:0000256" key="3">
    <source>
        <dbReference type="PROSITE-ProRule" id="PRU01091"/>
    </source>
</evidence>
<gene>
    <name evidence="6" type="ORF">GCM10017786_22500</name>
</gene>
<sequence length="1057" mass="113433">MLGPLAVQASDGAAVAVPEAKVRALLADLLVHEGRPVPVARLADDLWSERLPGNPANTLQTKISQLRRTLERAEPGARELVVRQPPGYALRAPEDAVDARRFRALVGRVKAGGDPARTAALLREALALWRGPALADFADEPFAAGYAQRLEEERLAAVEELAQARLALGEHAELAGELTDLVAEHPLRERLRALQMRALYRSGRQSEALASYTDLRERLADELGLEPGHELAELQQAILRQDPALDPPPAAAARSNLPVPLTDLVGREAAVREVRQLLDRSRLVTLTGPGGVGKTRLALEIAAGLTVPDGVWLVELAGLDEHGPAQPAEAVAAVLGVRDDAGDLTARLADAVRDRRTLLVLDNCEHLVEPVAALAARLLAAAPDLRILATSREPLGLTGETLWTVPPLGIPAAGHADPERPAAEVLPSVREFSAVRLFVARAAAAAPGFALTEGNVHAVAAICRTLDGLPLALELAATRVRALGVHELLARLDDRFRLLATGARDAPARQRTLRAMIDWSWELLSTSERLVLRRLAVHAEGCGLEAAEEVCGGEPGAVVDVLGRLVDRSLVVCEHGELGPRYRLLESVRAYSLERLAEAEEAEPVRSRHARYYTALAERADPLLRRSGQCHWLETLDAESANLRAALDTLVRQCAADEALRLVTSLAWYWFLRGRLGEALRSLRAALAVPGEVAPGRRAAARAWLAGLEVLAGGRIDPAVAEEAATIPDVGTRSRALWFLGYVLGTVADLAGASKLTGAALDGFAALGDRWGTAAGLAESASQLIARGELARARAAAEESAEIFAAVGDRWGQVQASFVLGTLASFEGRYADAERLHTESLRRAEQLGLWPEVSYQLSWLGRTALLTGDFAEARRLHERARRVAVESGFAPGEMYARTGLALGARREGALDEAERQLRVLLDWHGLVEHEPGNTLVCAELGFVAELRGDAEGAFTWHRRGLEIARRGTDPRAVALALEGLAGAHALAGEHAQAARLLGASDHARRSVGAPLPAAERADVNRIEHTTRTSLGEERFTTEHETGARLGWEELTTETQAA</sequence>
<dbReference type="InterPro" id="IPR011990">
    <property type="entry name" value="TPR-like_helical_dom_sf"/>
</dbReference>
<dbReference type="Pfam" id="PF03704">
    <property type="entry name" value="BTAD"/>
    <property type="match status" value="1"/>
</dbReference>
<dbReference type="PANTHER" id="PTHR47691:SF3">
    <property type="entry name" value="HTH-TYPE TRANSCRIPTIONAL REGULATOR RV0890C-RELATED"/>
    <property type="match status" value="1"/>
</dbReference>
<dbReference type="PROSITE" id="PS51755">
    <property type="entry name" value="OMPR_PHOB"/>
    <property type="match status" value="1"/>
</dbReference>
<dbReference type="PANTHER" id="PTHR47691">
    <property type="entry name" value="REGULATOR-RELATED"/>
    <property type="match status" value="1"/>
</dbReference>
<feature type="compositionally biased region" description="Basic and acidic residues" evidence="4">
    <location>
        <begin position="1015"/>
        <end position="1039"/>
    </location>
</feature>
<dbReference type="Pfam" id="PF25872">
    <property type="entry name" value="HTH_77"/>
    <property type="match status" value="1"/>
</dbReference>
<reference evidence="7" key="1">
    <citation type="journal article" date="2019" name="Int. J. Syst. Evol. Microbiol.">
        <title>The Global Catalogue of Microorganisms (GCM) 10K type strain sequencing project: providing services to taxonomists for standard genome sequencing and annotation.</title>
        <authorList>
            <consortium name="The Broad Institute Genomics Platform"/>
            <consortium name="The Broad Institute Genome Sequencing Center for Infectious Disease"/>
            <person name="Wu L."/>
            <person name="Ma J."/>
        </authorList>
    </citation>
    <scope>NUCLEOTIDE SEQUENCE [LARGE SCALE GENOMIC DNA]</scope>
    <source>
        <strain evidence="7">CGMCC 4.7677</strain>
    </source>
</reference>
<keyword evidence="7" id="KW-1185">Reference proteome</keyword>
<dbReference type="SMART" id="SM00862">
    <property type="entry name" value="Trans_reg_C"/>
    <property type="match status" value="1"/>
</dbReference>
<accession>A0ABQ3IR47</accession>
<dbReference type="SUPFAM" id="SSF52540">
    <property type="entry name" value="P-loop containing nucleoside triphosphate hydrolases"/>
    <property type="match status" value="1"/>
</dbReference>
<feature type="region of interest" description="Disordered" evidence="4">
    <location>
        <begin position="1007"/>
        <end position="1039"/>
    </location>
</feature>
<comment type="similarity">
    <text evidence="1">Belongs to the AfsR/DnrI/RedD regulatory family.</text>
</comment>
<dbReference type="Pfam" id="PF13401">
    <property type="entry name" value="AAA_22"/>
    <property type="match status" value="1"/>
</dbReference>
<dbReference type="Pfam" id="PF00486">
    <property type="entry name" value="Trans_reg_C"/>
    <property type="match status" value="1"/>
</dbReference>
<evidence type="ECO:0000313" key="6">
    <source>
        <dbReference type="EMBL" id="GHE89805.1"/>
    </source>
</evidence>
<dbReference type="InterPro" id="IPR001867">
    <property type="entry name" value="OmpR/PhoB-type_DNA-bd"/>
</dbReference>
<dbReference type="InterPro" id="IPR016032">
    <property type="entry name" value="Sig_transdc_resp-reg_C-effctor"/>
</dbReference>
<dbReference type="Gene3D" id="1.10.10.10">
    <property type="entry name" value="Winged helix-like DNA-binding domain superfamily/Winged helix DNA-binding domain"/>
    <property type="match status" value="1"/>
</dbReference>
<name>A0ABQ3IR47_9PSEU</name>
<dbReference type="CDD" id="cd15831">
    <property type="entry name" value="BTAD"/>
    <property type="match status" value="1"/>
</dbReference>
<dbReference type="SUPFAM" id="SSF46894">
    <property type="entry name" value="C-terminal effector domain of the bipartite response regulators"/>
    <property type="match status" value="1"/>
</dbReference>
<dbReference type="SMART" id="SM01043">
    <property type="entry name" value="BTAD"/>
    <property type="match status" value="1"/>
</dbReference>
<dbReference type="EMBL" id="BNAU01000002">
    <property type="protein sequence ID" value="GHE89805.1"/>
    <property type="molecule type" value="Genomic_DNA"/>
</dbReference>
<feature type="domain" description="OmpR/PhoB-type" evidence="5">
    <location>
        <begin position="1"/>
        <end position="92"/>
    </location>
</feature>
<keyword evidence="2 3" id="KW-0238">DNA-binding</keyword>
<dbReference type="InterPro" id="IPR058852">
    <property type="entry name" value="HTH_77"/>
</dbReference>
<dbReference type="InterPro" id="IPR049945">
    <property type="entry name" value="AAA_22"/>
</dbReference>
<protein>
    <submittedName>
        <fullName evidence="6">SARP family transcriptional regulator</fullName>
    </submittedName>
</protein>
<proteinExistence type="inferred from homology"/>
<evidence type="ECO:0000256" key="1">
    <source>
        <dbReference type="ARBA" id="ARBA00005820"/>
    </source>
</evidence>
<dbReference type="InterPro" id="IPR036388">
    <property type="entry name" value="WH-like_DNA-bd_sf"/>
</dbReference>
<dbReference type="InterPro" id="IPR027417">
    <property type="entry name" value="P-loop_NTPase"/>
</dbReference>
<dbReference type="SUPFAM" id="SSF48452">
    <property type="entry name" value="TPR-like"/>
    <property type="match status" value="3"/>
</dbReference>
<evidence type="ECO:0000259" key="5">
    <source>
        <dbReference type="PROSITE" id="PS51755"/>
    </source>
</evidence>
<dbReference type="Gene3D" id="1.25.40.10">
    <property type="entry name" value="Tetratricopeptide repeat domain"/>
    <property type="match status" value="3"/>
</dbReference>
<dbReference type="PRINTS" id="PR00364">
    <property type="entry name" value="DISEASERSIST"/>
</dbReference>
<dbReference type="Gene3D" id="3.40.50.300">
    <property type="entry name" value="P-loop containing nucleotide triphosphate hydrolases"/>
    <property type="match status" value="1"/>
</dbReference>
<feature type="DNA-binding region" description="OmpR/PhoB-type" evidence="3">
    <location>
        <begin position="1"/>
        <end position="92"/>
    </location>
</feature>